<dbReference type="Proteomes" id="UP000468901">
    <property type="component" value="Unassembled WGS sequence"/>
</dbReference>
<proteinExistence type="predicted"/>
<keyword evidence="2" id="KW-1185">Reference proteome</keyword>
<gene>
    <name evidence="1" type="ORF">F2P47_04340</name>
</gene>
<dbReference type="EMBL" id="WESC01000003">
    <property type="protein sequence ID" value="KAB7741638.1"/>
    <property type="molecule type" value="Genomic_DNA"/>
</dbReference>
<evidence type="ECO:0000313" key="2">
    <source>
        <dbReference type="Proteomes" id="UP000468901"/>
    </source>
</evidence>
<dbReference type="Pfam" id="PF10098">
    <property type="entry name" value="DUF2336"/>
    <property type="match status" value="1"/>
</dbReference>
<comment type="caution">
    <text evidence="1">The sequence shown here is derived from an EMBL/GenBank/DDBJ whole genome shotgun (WGS) entry which is preliminary data.</text>
</comment>
<protein>
    <submittedName>
        <fullName evidence="1">DUF2336 domain-containing protein</fullName>
    </submittedName>
</protein>
<dbReference type="InterPro" id="IPR019285">
    <property type="entry name" value="DUF2336"/>
</dbReference>
<sequence length="370" mass="39820">MASIAIPGNMSFGASASSTAHERDLLLRRLADLAVLPPSHITTQERGLVDMVMATAVSRLDEGVRRRLAERIAPLPEGPRELTLTLARDAFSVAEPILAQSVSLGATDLADIVRDAGRDHALAIAGRRSLPPVVVDALVDHGNAETICRMLANKGALLSSRAVETLARRSSSEPEFVPLLLARSELNTRQALLMFWWSPSQVRSEILARFTVERRMMHVALDDVLETGMEAADTDEALRVVLSLVRPPRSASKSHLGQLASFAGSGQSEEFVGALAEAGRIRTETAFRIVNDTGGEPLAVFAKAVGFTRGEFGDLMVHAASIRGGAIPSRGDVERIVKVFDAISIDRADLVLHSWDWSISGDAQIVLPTE</sequence>
<organism evidence="1 2">
    <name type="scientific">Parvibaculum sedimenti</name>
    <dbReference type="NCBI Taxonomy" id="2608632"/>
    <lineage>
        <taxon>Bacteria</taxon>
        <taxon>Pseudomonadati</taxon>
        <taxon>Pseudomonadota</taxon>
        <taxon>Alphaproteobacteria</taxon>
        <taxon>Hyphomicrobiales</taxon>
        <taxon>Parvibaculaceae</taxon>
        <taxon>Parvibaculum</taxon>
    </lineage>
</organism>
<dbReference type="RefSeq" id="WP_152214941.1">
    <property type="nucleotide sequence ID" value="NZ_JBAQYD010000027.1"/>
</dbReference>
<name>A0A6N6VJP2_9HYPH</name>
<evidence type="ECO:0000313" key="1">
    <source>
        <dbReference type="EMBL" id="KAB7741638.1"/>
    </source>
</evidence>
<dbReference type="AlphaFoldDB" id="A0A6N6VJP2"/>
<reference evidence="1 2" key="1">
    <citation type="submission" date="2019-09" db="EMBL/GenBank/DDBJ databases">
        <title>Parvibaculum sedimenti sp. nov., isolated from sediment.</title>
        <authorList>
            <person name="Wang Y."/>
        </authorList>
    </citation>
    <scope>NUCLEOTIDE SEQUENCE [LARGE SCALE GENOMIC DNA]</scope>
    <source>
        <strain evidence="1 2">HXT-9</strain>
    </source>
</reference>
<accession>A0A6N6VJP2</accession>